<dbReference type="NCBIfam" id="NF033843">
    <property type="entry name" value="small_YpfM"/>
    <property type="match status" value="1"/>
</dbReference>
<sequence length="19" mass="2295">MIDVELGNWKDFIDAMLRK</sequence>
<protein>
    <submittedName>
        <fullName evidence="1">Protein YpfM</fullName>
    </submittedName>
</protein>
<keyword evidence="2" id="KW-1185">Reference proteome</keyword>
<dbReference type="EMBL" id="CP082904">
    <property type="protein sequence ID" value="UQY46193.1"/>
    <property type="molecule type" value="Genomic_DNA"/>
</dbReference>
<evidence type="ECO:0000313" key="2">
    <source>
        <dbReference type="Proteomes" id="UP001056635"/>
    </source>
</evidence>
<dbReference type="Proteomes" id="UP001056635">
    <property type="component" value="Chromosome"/>
</dbReference>
<dbReference type="RefSeq" id="WP_173636259.1">
    <property type="nucleotide sequence ID" value="NZ_CP082904.1"/>
</dbReference>
<dbReference type="InterPro" id="IPR049852">
    <property type="entry name" value="YpfM-like"/>
</dbReference>
<reference evidence="1" key="1">
    <citation type="submission" date="2021-09" db="EMBL/GenBank/DDBJ databases">
        <title>First case of bloodstream infection caused by Mixta hanseatica sp. nov., a member of the Erwiniaceae family.</title>
        <authorList>
            <person name="Both A."/>
            <person name="Huang J."/>
            <person name="Wenzel P."/>
            <person name="Aepfelbacher M."/>
            <person name="Rohde H."/>
            <person name="Christner M."/>
            <person name="Hentschke M."/>
        </authorList>
    </citation>
    <scope>NUCLEOTIDE SEQUENCE</scope>
    <source>
        <strain evidence="1">X22927</strain>
    </source>
</reference>
<proteinExistence type="predicted"/>
<name>A0ABY4RF74_9GAMM</name>
<organism evidence="1 2">
    <name type="scientific">Mixta hanseatica</name>
    <dbReference type="NCBI Taxonomy" id="2872648"/>
    <lineage>
        <taxon>Bacteria</taxon>
        <taxon>Pseudomonadati</taxon>
        <taxon>Pseudomonadota</taxon>
        <taxon>Gammaproteobacteria</taxon>
        <taxon>Enterobacterales</taxon>
        <taxon>Erwiniaceae</taxon>
        <taxon>Mixta</taxon>
    </lineage>
</organism>
<accession>A0ABY4RF74</accession>
<gene>
    <name evidence="1" type="primary">ypfM</name>
    <name evidence="1" type="ORF">K6958_14830</name>
</gene>
<evidence type="ECO:0000313" key="1">
    <source>
        <dbReference type="EMBL" id="UQY46193.1"/>
    </source>
</evidence>